<protein>
    <submittedName>
        <fullName evidence="3">SAWADEE domain-containing protein</fullName>
    </submittedName>
</protein>
<reference evidence="1 2" key="1">
    <citation type="submission" date="2018-11" db="EMBL/GenBank/DDBJ databases">
        <authorList>
            <consortium name="Pathogen Informatics"/>
        </authorList>
    </citation>
    <scope>NUCLEOTIDE SEQUENCE [LARGE SCALE GENOMIC DNA]</scope>
</reference>
<organism evidence="2 3">
    <name type="scientific">Heligmosomoides polygyrus</name>
    <name type="common">Parasitic roundworm</name>
    <dbReference type="NCBI Taxonomy" id="6339"/>
    <lineage>
        <taxon>Eukaryota</taxon>
        <taxon>Metazoa</taxon>
        <taxon>Ecdysozoa</taxon>
        <taxon>Nematoda</taxon>
        <taxon>Chromadorea</taxon>
        <taxon>Rhabditida</taxon>
        <taxon>Rhabditina</taxon>
        <taxon>Rhabditomorpha</taxon>
        <taxon>Strongyloidea</taxon>
        <taxon>Heligmosomidae</taxon>
        <taxon>Heligmosomoides</taxon>
    </lineage>
</organism>
<accession>A0A183G600</accession>
<dbReference type="EMBL" id="UZAH01029803">
    <property type="protein sequence ID" value="VDP07959.1"/>
    <property type="molecule type" value="Genomic_DNA"/>
</dbReference>
<dbReference type="WBParaSite" id="HPBE_0001710101-mRNA-1">
    <property type="protein sequence ID" value="HPBE_0001710101-mRNA-1"/>
    <property type="gene ID" value="HPBE_0001710101"/>
</dbReference>
<dbReference type="AlphaFoldDB" id="A0A183G600"/>
<gene>
    <name evidence="1" type="ORF">HPBE_LOCUS17100</name>
</gene>
<evidence type="ECO:0000313" key="3">
    <source>
        <dbReference type="WBParaSite" id="HPBE_0001710101-mRNA-1"/>
    </source>
</evidence>
<evidence type="ECO:0000313" key="2">
    <source>
        <dbReference type="Proteomes" id="UP000050761"/>
    </source>
</evidence>
<accession>A0A3P8E6F2</accession>
<sequence>MVEVFCSRGEAPNQSSAAARPLNDWEIDKCEGVLPRDPEMSLRTNFDCALAYAPTSDYGGEEVEALYVELEKFYTKDHTYKVFVGRLPRDECLWKLSS</sequence>
<name>A0A183G600_HELPZ</name>
<evidence type="ECO:0000313" key="1">
    <source>
        <dbReference type="EMBL" id="VDP07959.1"/>
    </source>
</evidence>
<keyword evidence="2" id="KW-1185">Reference proteome</keyword>
<dbReference type="Proteomes" id="UP000050761">
    <property type="component" value="Unassembled WGS sequence"/>
</dbReference>
<reference evidence="3" key="2">
    <citation type="submission" date="2019-09" db="UniProtKB">
        <authorList>
            <consortium name="WormBaseParasite"/>
        </authorList>
    </citation>
    <scope>IDENTIFICATION</scope>
</reference>
<proteinExistence type="predicted"/>